<dbReference type="PROSITE" id="PS50020">
    <property type="entry name" value="WW_DOMAIN_2"/>
    <property type="match status" value="1"/>
</dbReference>
<dbReference type="InterPro" id="IPR036020">
    <property type="entry name" value="WW_dom_sf"/>
</dbReference>
<feature type="compositionally biased region" description="Basic and acidic residues" evidence="4">
    <location>
        <begin position="32"/>
        <end position="97"/>
    </location>
</feature>
<dbReference type="PROSITE" id="PS01159">
    <property type="entry name" value="WW_DOMAIN_1"/>
    <property type="match status" value="1"/>
</dbReference>
<dbReference type="GO" id="GO:0006325">
    <property type="term" value="P:chromatin organization"/>
    <property type="evidence" value="ECO:0007669"/>
    <property type="project" value="UniProtKB-KW"/>
</dbReference>
<name>A0A443SVB0_9ACAR</name>
<dbReference type="SUPFAM" id="SSF51045">
    <property type="entry name" value="WW domain"/>
    <property type="match status" value="1"/>
</dbReference>
<dbReference type="OrthoDB" id="10072039at2759"/>
<feature type="compositionally biased region" description="Low complexity" evidence="4">
    <location>
        <begin position="101"/>
        <end position="116"/>
    </location>
</feature>
<evidence type="ECO:0000313" key="7">
    <source>
        <dbReference type="Proteomes" id="UP000288716"/>
    </source>
</evidence>
<dbReference type="SMART" id="SM00456">
    <property type="entry name" value="WW"/>
    <property type="match status" value="1"/>
</dbReference>
<evidence type="ECO:0000313" key="6">
    <source>
        <dbReference type="EMBL" id="RWS31448.1"/>
    </source>
</evidence>
<dbReference type="InterPro" id="IPR038867">
    <property type="entry name" value="WAC"/>
</dbReference>
<keyword evidence="2" id="KW-0156">Chromatin regulator</keyword>
<dbReference type="GO" id="GO:0010506">
    <property type="term" value="P:regulation of autophagy"/>
    <property type="evidence" value="ECO:0007669"/>
    <property type="project" value="TreeGrafter"/>
</dbReference>
<feature type="region of interest" description="Disordered" evidence="4">
    <location>
        <begin position="446"/>
        <end position="473"/>
    </location>
</feature>
<dbReference type="GO" id="GO:1904263">
    <property type="term" value="P:positive regulation of TORC1 signaling"/>
    <property type="evidence" value="ECO:0007669"/>
    <property type="project" value="TreeGrafter"/>
</dbReference>
<organism evidence="6 7">
    <name type="scientific">Leptotrombidium deliense</name>
    <dbReference type="NCBI Taxonomy" id="299467"/>
    <lineage>
        <taxon>Eukaryota</taxon>
        <taxon>Metazoa</taxon>
        <taxon>Ecdysozoa</taxon>
        <taxon>Arthropoda</taxon>
        <taxon>Chelicerata</taxon>
        <taxon>Arachnida</taxon>
        <taxon>Acari</taxon>
        <taxon>Acariformes</taxon>
        <taxon>Trombidiformes</taxon>
        <taxon>Prostigmata</taxon>
        <taxon>Anystina</taxon>
        <taxon>Parasitengona</taxon>
        <taxon>Trombiculoidea</taxon>
        <taxon>Trombiculidae</taxon>
        <taxon>Leptotrombidium</taxon>
    </lineage>
</organism>
<dbReference type="CDD" id="cd00201">
    <property type="entry name" value="WW"/>
    <property type="match status" value="1"/>
</dbReference>
<dbReference type="Gene3D" id="2.20.70.10">
    <property type="match status" value="1"/>
</dbReference>
<accession>A0A443SVB0</accession>
<dbReference type="AlphaFoldDB" id="A0A443SVB0"/>
<feature type="region of interest" description="Disordered" evidence="4">
    <location>
        <begin position="32"/>
        <end position="133"/>
    </location>
</feature>
<keyword evidence="7" id="KW-1185">Reference proteome</keyword>
<gene>
    <name evidence="6" type="ORF">B4U80_02719</name>
</gene>
<dbReference type="GO" id="GO:0005634">
    <property type="term" value="C:nucleus"/>
    <property type="evidence" value="ECO:0007669"/>
    <property type="project" value="UniProtKB-SubCell"/>
</dbReference>
<evidence type="ECO:0000256" key="4">
    <source>
        <dbReference type="SAM" id="MobiDB-lite"/>
    </source>
</evidence>
<feature type="region of interest" description="Disordered" evidence="4">
    <location>
        <begin position="383"/>
        <end position="433"/>
    </location>
</feature>
<feature type="domain" description="WW" evidence="5">
    <location>
        <begin position="138"/>
        <end position="166"/>
    </location>
</feature>
<dbReference type="PANTHER" id="PTHR15911">
    <property type="entry name" value="WW DOMAIN-CONTAINING ADAPTER PROTEIN WITH COILED-COIL"/>
    <property type="match status" value="1"/>
</dbReference>
<dbReference type="InterPro" id="IPR001202">
    <property type="entry name" value="WW_dom"/>
</dbReference>
<feature type="compositionally biased region" description="Basic residues" evidence="4">
    <location>
        <begin position="395"/>
        <end position="428"/>
    </location>
</feature>
<dbReference type="Proteomes" id="UP000288716">
    <property type="component" value="Unassembled WGS sequence"/>
</dbReference>
<comment type="caution">
    <text evidence="6">The sequence shown here is derived from an EMBL/GenBank/DDBJ whole genome shotgun (WGS) entry which is preliminary data.</text>
</comment>
<reference evidence="6 7" key="1">
    <citation type="journal article" date="2018" name="Gigascience">
        <title>Genomes of trombidid mites reveal novel predicted allergens and laterally-transferred genes associated with secondary metabolism.</title>
        <authorList>
            <person name="Dong X."/>
            <person name="Chaisiri K."/>
            <person name="Xia D."/>
            <person name="Armstrong S.D."/>
            <person name="Fang Y."/>
            <person name="Donnelly M.J."/>
            <person name="Kadowaki T."/>
            <person name="McGarry J.W."/>
            <person name="Darby A.C."/>
            <person name="Makepeace B.L."/>
        </authorList>
    </citation>
    <scope>NUCLEOTIDE SEQUENCE [LARGE SCALE GENOMIC DNA]</scope>
    <source>
        <strain evidence="6">UoL-UT</strain>
    </source>
</reference>
<keyword evidence="3" id="KW-0539">Nucleus</keyword>
<feature type="compositionally biased region" description="Basic and acidic residues" evidence="4">
    <location>
        <begin position="120"/>
        <end position="133"/>
    </location>
</feature>
<protein>
    <submittedName>
        <fullName evidence="6">WW domain-containing adapter protein with coiled-coil-like protein</fullName>
    </submittedName>
</protein>
<dbReference type="GO" id="GO:0003682">
    <property type="term" value="F:chromatin binding"/>
    <property type="evidence" value="ECO:0007669"/>
    <property type="project" value="TreeGrafter"/>
</dbReference>
<evidence type="ECO:0000256" key="2">
    <source>
        <dbReference type="ARBA" id="ARBA00022853"/>
    </source>
</evidence>
<dbReference type="GO" id="GO:0000993">
    <property type="term" value="F:RNA polymerase II complex binding"/>
    <property type="evidence" value="ECO:0007669"/>
    <property type="project" value="TreeGrafter"/>
</dbReference>
<feature type="compositionally biased region" description="Low complexity" evidence="4">
    <location>
        <begin position="459"/>
        <end position="473"/>
    </location>
</feature>
<evidence type="ECO:0000259" key="5">
    <source>
        <dbReference type="PROSITE" id="PS50020"/>
    </source>
</evidence>
<proteinExistence type="predicted"/>
<comment type="subcellular location">
    <subcellularLocation>
        <location evidence="1">Nucleus</location>
    </subcellularLocation>
</comment>
<evidence type="ECO:0000256" key="3">
    <source>
        <dbReference type="ARBA" id="ARBA00023242"/>
    </source>
</evidence>
<feature type="compositionally biased region" description="Basic and acidic residues" evidence="4">
    <location>
        <begin position="251"/>
        <end position="263"/>
    </location>
</feature>
<sequence>MTVVEAEVEKALRAMVAEAVEVGQEVAVRLLRVETARVKDRDRARDRDKERDRERDRNRDRDKERDRERERERLRERDKRERTRERDRFHDRKDGSRSAENNSSSYGSEKSSNSTNHGPSSREKVKSEDGKRTRVGDWTEYMSSSSDKVYYYNCKTRVSQWEKPKEWIEYENSKKEEKASHSRVVDKHSMCVKNQASTSVDSEDTRRDLDLNNVNSNTCVTAKSQNDVSMNPRDPRRVNAVYNSNANSVNTDRKKAEEMKNTDAESNCNTSPTLRVDYRNSVNCKDNCNSEEKQNAVSTSRNAGSNPLGTANHDILSPSDINSWNLPKIMSQFGLTHLSTQDALKTLSQVLQLTSKVSRNNQQTISGQRPANVNSPLVNTPLQTVRESPSSTSAHSRHHQSRHSHQHQKHNHNQSHMHSHSHYHHSQHHQSADGIRHELDLLMNRNWGQSPNSDVSVNSSTRSPTSSITSITPGISSSIRPSLPSLTPSLANYFREDLVSHVVGWPTEQLEKQVQRYSADAHNTGSLDATRVSAELKMARSLVRLTEIQATLQEQRILFLRQQIQDVEEWKSQNTSH</sequence>
<dbReference type="STRING" id="299467.A0A443SVB0"/>
<dbReference type="Pfam" id="PF00397">
    <property type="entry name" value="WW"/>
    <property type="match status" value="1"/>
</dbReference>
<dbReference type="VEuPathDB" id="VectorBase:LDEU000595"/>
<dbReference type="EMBL" id="NCKV01000161">
    <property type="protein sequence ID" value="RWS31448.1"/>
    <property type="molecule type" value="Genomic_DNA"/>
</dbReference>
<feature type="region of interest" description="Disordered" evidence="4">
    <location>
        <begin position="249"/>
        <end position="269"/>
    </location>
</feature>
<feature type="compositionally biased region" description="Polar residues" evidence="4">
    <location>
        <begin position="446"/>
        <end position="458"/>
    </location>
</feature>
<evidence type="ECO:0000256" key="1">
    <source>
        <dbReference type="ARBA" id="ARBA00004123"/>
    </source>
</evidence>
<dbReference type="PANTHER" id="PTHR15911:SF6">
    <property type="entry name" value="WW DOMAIN-CONTAINING ADAPTER PROTEIN WITH COILED-COIL"/>
    <property type="match status" value="1"/>
</dbReference>